<evidence type="ECO:0000256" key="1">
    <source>
        <dbReference type="ARBA" id="ARBA00022741"/>
    </source>
</evidence>
<gene>
    <name evidence="5" type="ORF">FQU76_32025</name>
</gene>
<dbReference type="SUPFAM" id="SSF46894">
    <property type="entry name" value="C-terminal effector domain of the bipartite response regulators"/>
    <property type="match status" value="1"/>
</dbReference>
<dbReference type="GO" id="GO:0005737">
    <property type="term" value="C:cytoplasm"/>
    <property type="evidence" value="ECO:0007669"/>
    <property type="project" value="TreeGrafter"/>
</dbReference>
<dbReference type="InterPro" id="IPR027417">
    <property type="entry name" value="P-loop_NTPase"/>
</dbReference>
<dbReference type="SUPFAM" id="SSF48452">
    <property type="entry name" value="TPR-like"/>
    <property type="match status" value="2"/>
</dbReference>
<evidence type="ECO:0000256" key="2">
    <source>
        <dbReference type="ARBA" id="ARBA00022840"/>
    </source>
</evidence>
<evidence type="ECO:0000259" key="4">
    <source>
        <dbReference type="PROSITE" id="PS50043"/>
    </source>
</evidence>
<dbReference type="PROSITE" id="PS50005">
    <property type="entry name" value="TPR"/>
    <property type="match status" value="1"/>
</dbReference>
<dbReference type="AlphaFoldDB" id="A0A5B8JIQ1"/>
<dbReference type="KEGG" id="sqz:FQU76_32025"/>
<dbReference type="PANTHER" id="PTHR16305">
    <property type="entry name" value="TESTICULAR SOLUBLE ADENYLYL CYCLASE"/>
    <property type="match status" value="1"/>
</dbReference>
<dbReference type="Pfam" id="PF00196">
    <property type="entry name" value="GerE"/>
    <property type="match status" value="1"/>
</dbReference>
<dbReference type="InterPro" id="IPR019734">
    <property type="entry name" value="TPR_rpt"/>
</dbReference>
<accession>A0A5B8JIQ1</accession>
<dbReference type="InterPro" id="IPR011990">
    <property type="entry name" value="TPR-like_helical_dom_sf"/>
</dbReference>
<keyword evidence="3" id="KW-0802">TPR repeat</keyword>
<dbReference type="Pfam" id="PF13191">
    <property type="entry name" value="AAA_16"/>
    <property type="match status" value="1"/>
</dbReference>
<dbReference type="OrthoDB" id="7053960at2"/>
<proteinExistence type="predicted"/>
<evidence type="ECO:0000256" key="3">
    <source>
        <dbReference type="PROSITE-ProRule" id="PRU00339"/>
    </source>
</evidence>
<dbReference type="SUPFAM" id="SSF52540">
    <property type="entry name" value="P-loop containing nucleoside triphosphate hydrolases"/>
    <property type="match status" value="1"/>
</dbReference>
<dbReference type="PRINTS" id="PR00038">
    <property type="entry name" value="HTHLUXR"/>
</dbReference>
<dbReference type="PANTHER" id="PTHR16305:SF35">
    <property type="entry name" value="TRANSCRIPTIONAL ACTIVATOR DOMAIN"/>
    <property type="match status" value="1"/>
</dbReference>
<dbReference type="Gene3D" id="1.25.40.10">
    <property type="entry name" value="Tetratricopeptide repeat domain"/>
    <property type="match status" value="1"/>
</dbReference>
<dbReference type="InterPro" id="IPR041664">
    <property type="entry name" value="AAA_16"/>
</dbReference>
<dbReference type="Gene3D" id="1.10.10.10">
    <property type="entry name" value="Winged helix-like DNA-binding domain superfamily/Winged helix DNA-binding domain"/>
    <property type="match status" value="1"/>
</dbReference>
<evidence type="ECO:0000313" key="6">
    <source>
        <dbReference type="Proteomes" id="UP000320580"/>
    </source>
</evidence>
<keyword evidence="2" id="KW-0067">ATP-binding</keyword>
<protein>
    <submittedName>
        <fullName evidence="5">AAA family ATPase</fullName>
    </submittedName>
</protein>
<feature type="domain" description="HTH luxR-type" evidence="4">
    <location>
        <begin position="872"/>
        <end position="937"/>
    </location>
</feature>
<name>A0A5B8JIQ1_9ACTN</name>
<dbReference type="InterPro" id="IPR016032">
    <property type="entry name" value="Sig_transdc_resp-reg_C-effctor"/>
</dbReference>
<feature type="repeat" description="TPR" evidence="3">
    <location>
        <begin position="393"/>
        <end position="426"/>
    </location>
</feature>
<organism evidence="5 6">
    <name type="scientific">Streptomyces qinzhouensis</name>
    <dbReference type="NCBI Taxonomy" id="2599401"/>
    <lineage>
        <taxon>Bacteria</taxon>
        <taxon>Bacillati</taxon>
        <taxon>Actinomycetota</taxon>
        <taxon>Actinomycetes</taxon>
        <taxon>Kitasatosporales</taxon>
        <taxon>Streptomycetaceae</taxon>
        <taxon>Streptomyces</taxon>
    </lineage>
</organism>
<sequence length="940" mass="100093">MDAQNVQQDDELRGRDPELAAIRRLLAAAGAEGGRVASVDQRGDTAASGPNVLVLTGEPGMGKTTLVTRAGAEAGARRLRVLRARGSEGEQDLAFAGVHQLLRPVLGAVDGLPARHRDALRSVFGTADVGQEAPHPLMIRMGVLSLLSDVATERPLLLTVDDAQWLDVGSLDLLAFVARRLEGERIALLLAAREESVPTRFDRDFAHVAVGPLDRLSAGQLLDAQPYRPQGRARALVLEQAAGNPLALVELARACAGSTRGGDLGALDDLPLTRRLERLFAAGLPRLPEATRGALLLAAAAGTDTPMEAWQAAPLPDGDGRVWVPAEQAGLVRVESGGVRIRHPLVRSAVYQAASFTERRTAHLALAEFHAGEPDRRAWHLAAASLGPDEDIAETVAESAERYRRRGGYGAAAKALERAADLTPDTGRRAGRLLSAASYAMLAGHPQWVGEIAGRVDRLTEDPRMRSEAALLGGWSLAVTLRHEDSLGFLLPVAETMAEAAPELALNALSTGATPAYNSGDPFHRAELRRIGGLIPARPGHTGSLWSRLVAEPFAERKAAVEQLSGLVDTLREDSLPELVVLGASAWILDETETAGRLLGRARDHHRRAVTAGTNCTVAQALALALFESGAWTAAETAAEDAFCMATEAGADNVAVGAPILLATLRAARGDHAGARARAGNAVRGIDLRGSRSLFVRHCHALGLAALAEGDHPAAYEQLRRVFTRDFRPVPVHHHASYYYVADLASAAVRAGRQDDARAVLTATTAVLGTPESARLASLVHRATALLSDQEKAEPHFRAALAGPEVSRWPFEHALAQLDFGEWLRRRRRSAEARPLFVAALDVFERLDARPWTERAASELRAAGVSVAVTSPSSAAAELTPQELRIARLAAEGLTNRAIAARLYLSPRTVGFHLAKVFPKLGVTGRAQLRDALNRLPGSG</sequence>
<keyword evidence="1" id="KW-0547">Nucleotide-binding</keyword>
<dbReference type="GO" id="GO:0004016">
    <property type="term" value="F:adenylate cyclase activity"/>
    <property type="evidence" value="ECO:0007669"/>
    <property type="project" value="TreeGrafter"/>
</dbReference>
<dbReference type="EMBL" id="CP042266">
    <property type="protein sequence ID" value="QDY81446.1"/>
    <property type="molecule type" value="Genomic_DNA"/>
</dbReference>
<dbReference type="PROSITE" id="PS50043">
    <property type="entry name" value="HTH_LUXR_2"/>
    <property type="match status" value="1"/>
</dbReference>
<dbReference type="Proteomes" id="UP000320580">
    <property type="component" value="Chromosome"/>
</dbReference>
<dbReference type="GO" id="GO:0006355">
    <property type="term" value="P:regulation of DNA-templated transcription"/>
    <property type="evidence" value="ECO:0007669"/>
    <property type="project" value="InterPro"/>
</dbReference>
<dbReference type="SMART" id="SM00421">
    <property type="entry name" value="HTH_LUXR"/>
    <property type="match status" value="1"/>
</dbReference>
<reference evidence="5 6" key="1">
    <citation type="submission" date="2019-07" db="EMBL/GenBank/DDBJ databases">
        <authorList>
            <person name="Zhu P."/>
        </authorList>
    </citation>
    <scope>NUCLEOTIDE SEQUENCE [LARGE SCALE GENOMIC DNA]</scope>
    <source>
        <strain evidence="5 6">SSL-25</strain>
    </source>
</reference>
<keyword evidence="6" id="KW-1185">Reference proteome</keyword>
<dbReference type="InterPro" id="IPR036388">
    <property type="entry name" value="WH-like_DNA-bd_sf"/>
</dbReference>
<dbReference type="GO" id="GO:0005524">
    <property type="term" value="F:ATP binding"/>
    <property type="evidence" value="ECO:0007669"/>
    <property type="project" value="UniProtKB-KW"/>
</dbReference>
<evidence type="ECO:0000313" key="5">
    <source>
        <dbReference type="EMBL" id="QDY81446.1"/>
    </source>
</evidence>
<dbReference type="CDD" id="cd06170">
    <property type="entry name" value="LuxR_C_like"/>
    <property type="match status" value="1"/>
</dbReference>
<dbReference type="GO" id="GO:0003677">
    <property type="term" value="F:DNA binding"/>
    <property type="evidence" value="ECO:0007669"/>
    <property type="project" value="InterPro"/>
</dbReference>
<dbReference type="InterPro" id="IPR000792">
    <property type="entry name" value="Tscrpt_reg_LuxR_C"/>
</dbReference>